<keyword evidence="3" id="KW-0507">mRNA processing</keyword>
<evidence type="ECO:0000313" key="8">
    <source>
        <dbReference type="EMBL" id="TPX37455.1"/>
    </source>
</evidence>
<keyword evidence="5" id="KW-0539">Nucleus</keyword>
<organism evidence="8 9">
    <name type="scientific">Synchytrium microbalum</name>
    <dbReference type="NCBI Taxonomy" id="1806994"/>
    <lineage>
        <taxon>Eukaryota</taxon>
        <taxon>Fungi</taxon>
        <taxon>Fungi incertae sedis</taxon>
        <taxon>Chytridiomycota</taxon>
        <taxon>Chytridiomycota incertae sedis</taxon>
        <taxon>Chytridiomycetes</taxon>
        <taxon>Synchytriales</taxon>
        <taxon>Synchytriaceae</taxon>
        <taxon>Synchytrium</taxon>
    </lineage>
</organism>
<dbReference type="OrthoDB" id="3366661at2759"/>
<dbReference type="GO" id="GO:0008380">
    <property type="term" value="P:RNA splicing"/>
    <property type="evidence" value="ECO:0007669"/>
    <property type="project" value="UniProtKB-KW"/>
</dbReference>
<dbReference type="AlphaFoldDB" id="A0A507CID0"/>
<feature type="region of interest" description="Disordered" evidence="7">
    <location>
        <begin position="364"/>
        <end position="388"/>
    </location>
</feature>
<dbReference type="GO" id="GO:0000381">
    <property type="term" value="P:regulation of alternative mRNA splicing, via spliceosome"/>
    <property type="evidence" value="ECO:0007669"/>
    <property type="project" value="InterPro"/>
</dbReference>
<protein>
    <submittedName>
        <fullName evidence="8">Uncharacterized protein</fullName>
    </submittedName>
</protein>
<dbReference type="PANTHER" id="PTHR15217:SF0">
    <property type="entry name" value="PRE-MRNA-SPLICING REGULATOR WTAP"/>
    <property type="match status" value="1"/>
</dbReference>
<accession>A0A507CID0</accession>
<evidence type="ECO:0000256" key="7">
    <source>
        <dbReference type="SAM" id="MobiDB-lite"/>
    </source>
</evidence>
<evidence type="ECO:0000256" key="3">
    <source>
        <dbReference type="ARBA" id="ARBA00022664"/>
    </source>
</evidence>
<name>A0A507CID0_9FUNG</name>
<gene>
    <name evidence="8" type="ORF">SmJEL517_g00586</name>
</gene>
<dbReference type="GO" id="GO:0005634">
    <property type="term" value="C:nucleus"/>
    <property type="evidence" value="ECO:0007669"/>
    <property type="project" value="UniProtKB-SubCell"/>
</dbReference>
<evidence type="ECO:0000256" key="1">
    <source>
        <dbReference type="ARBA" id="ARBA00004123"/>
    </source>
</evidence>
<proteinExistence type="inferred from homology"/>
<dbReference type="EMBL" id="QEAO01000002">
    <property type="protein sequence ID" value="TPX37455.1"/>
    <property type="molecule type" value="Genomic_DNA"/>
</dbReference>
<evidence type="ECO:0000256" key="4">
    <source>
        <dbReference type="ARBA" id="ARBA00023187"/>
    </source>
</evidence>
<feature type="region of interest" description="Disordered" evidence="7">
    <location>
        <begin position="1"/>
        <end position="169"/>
    </location>
</feature>
<dbReference type="InterPro" id="IPR033757">
    <property type="entry name" value="WTAP"/>
</dbReference>
<feature type="coiled-coil region" evidence="6">
    <location>
        <begin position="175"/>
        <end position="278"/>
    </location>
</feature>
<evidence type="ECO:0000256" key="5">
    <source>
        <dbReference type="ARBA" id="ARBA00023242"/>
    </source>
</evidence>
<sequence length="388" mass="43728">MEGAPRSRPQYARPLPVIPHEQQVPSPSNSSNMWNQQNQGYQNQPYQHQQPQTPVYDQQYSKRSIGGLVSPEGMPHGYLKRSPDDAPSGLPLQKRLRNASTGSLPLGQGSNDLISSSDDRNYRPVFATPRIMPPPAPQTPSSSVHHNSTPTTPSLLPPPPPLQQHTPNMPTMEDVQRLRQENEALREQVTKLQSQTAGMSRQQTTAIMRLAKKEEEIQSLYTEMQDLSHRVHPELDASKQRLLDPVLHLLFQEMKKEIDEKNNKIDDLTQELQAAQFSPHNLIGRKLIAKCKALQGENEELGRQLAFGRVEQLQVALALEKRANGELKKSLEESDLLLASLDAEMEGMQDSILGLRTKVAWCEKTHGEPTTKEEADGDERRKTRHDRT</sequence>
<feature type="compositionally biased region" description="Low complexity" evidence="7">
    <location>
        <begin position="26"/>
        <end position="56"/>
    </location>
</feature>
<comment type="caution">
    <text evidence="8">The sequence shown here is derived from an EMBL/GenBank/DDBJ whole genome shotgun (WGS) entry which is preliminary data.</text>
</comment>
<feature type="compositionally biased region" description="Polar residues" evidence="7">
    <location>
        <begin position="98"/>
        <end position="116"/>
    </location>
</feature>
<comment type="similarity">
    <text evidence="2">Belongs to the fl(2)d family.</text>
</comment>
<dbReference type="Proteomes" id="UP000319731">
    <property type="component" value="Unassembled WGS sequence"/>
</dbReference>
<dbReference type="GO" id="GO:0016556">
    <property type="term" value="P:mRNA modification"/>
    <property type="evidence" value="ECO:0007669"/>
    <property type="project" value="InterPro"/>
</dbReference>
<evidence type="ECO:0000313" key="9">
    <source>
        <dbReference type="Proteomes" id="UP000319731"/>
    </source>
</evidence>
<dbReference type="Pfam" id="PF17098">
    <property type="entry name" value="Wtap"/>
    <property type="match status" value="1"/>
</dbReference>
<dbReference type="GeneID" id="42001812"/>
<evidence type="ECO:0000256" key="6">
    <source>
        <dbReference type="SAM" id="Coils"/>
    </source>
</evidence>
<feature type="compositionally biased region" description="Basic and acidic residues" evidence="7">
    <location>
        <begin position="364"/>
        <end position="381"/>
    </location>
</feature>
<comment type="subcellular location">
    <subcellularLocation>
        <location evidence="1">Nucleus</location>
    </subcellularLocation>
</comment>
<dbReference type="STRING" id="1806994.A0A507CID0"/>
<keyword evidence="4" id="KW-0508">mRNA splicing</keyword>
<dbReference type="GO" id="GO:0006397">
    <property type="term" value="P:mRNA processing"/>
    <property type="evidence" value="ECO:0007669"/>
    <property type="project" value="UniProtKB-KW"/>
</dbReference>
<keyword evidence="9" id="KW-1185">Reference proteome</keyword>
<evidence type="ECO:0000256" key="2">
    <source>
        <dbReference type="ARBA" id="ARBA00010313"/>
    </source>
</evidence>
<dbReference type="RefSeq" id="XP_031027366.1">
    <property type="nucleotide sequence ID" value="XM_031166515.1"/>
</dbReference>
<reference evidence="8 9" key="1">
    <citation type="journal article" date="2019" name="Sci. Rep.">
        <title>Comparative genomics of chytrid fungi reveal insights into the obligate biotrophic and pathogenic lifestyle of Synchytrium endobioticum.</title>
        <authorList>
            <person name="van de Vossenberg B.T.L.H."/>
            <person name="Warris S."/>
            <person name="Nguyen H.D.T."/>
            <person name="van Gent-Pelzer M.P.E."/>
            <person name="Joly D.L."/>
            <person name="van de Geest H.C."/>
            <person name="Bonants P.J.M."/>
            <person name="Smith D.S."/>
            <person name="Levesque C.A."/>
            <person name="van der Lee T.A.J."/>
        </authorList>
    </citation>
    <scope>NUCLEOTIDE SEQUENCE [LARGE SCALE GENOMIC DNA]</scope>
    <source>
        <strain evidence="8 9">JEL517</strain>
    </source>
</reference>
<keyword evidence="6" id="KW-0175">Coiled coil</keyword>
<dbReference type="PANTHER" id="PTHR15217">
    <property type="entry name" value="WILMS' TUMOR 1-ASSOCIATING PROTEIN"/>
    <property type="match status" value="1"/>
</dbReference>